<organism evidence="1 2">
    <name type="scientific">Dreissena polymorpha</name>
    <name type="common">Zebra mussel</name>
    <name type="synonym">Mytilus polymorpha</name>
    <dbReference type="NCBI Taxonomy" id="45954"/>
    <lineage>
        <taxon>Eukaryota</taxon>
        <taxon>Metazoa</taxon>
        <taxon>Spiralia</taxon>
        <taxon>Lophotrochozoa</taxon>
        <taxon>Mollusca</taxon>
        <taxon>Bivalvia</taxon>
        <taxon>Autobranchia</taxon>
        <taxon>Heteroconchia</taxon>
        <taxon>Euheterodonta</taxon>
        <taxon>Imparidentia</taxon>
        <taxon>Neoheterodontei</taxon>
        <taxon>Myida</taxon>
        <taxon>Dreissenoidea</taxon>
        <taxon>Dreissenidae</taxon>
        <taxon>Dreissena</taxon>
    </lineage>
</organism>
<dbReference type="EMBL" id="JAIWYP010000005">
    <property type="protein sequence ID" value="KAH3828261.1"/>
    <property type="molecule type" value="Genomic_DNA"/>
</dbReference>
<evidence type="ECO:0000313" key="1">
    <source>
        <dbReference type="EMBL" id="KAH3828261.1"/>
    </source>
</evidence>
<evidence type="ECO:0000313" key="2">
    <source>
        <dbReference type="Proteomes" id="UP000828390"/>
    </source>
</evidence>
<reference evidence="1" key="2">
    <citation type="submission" date="2020-11" db="EMBL/GenBank/DDBJ databases">
        <authorList>
            <person name="McCartney M.A."/>
            <person name="Auch B."/>
            <person name="Kono T."/>
            <person name="Mallez S."/>
            <person name="Becker A."/>
            <person name="Gohl D.M."/>
            <person name="Silverstein K.A.T."/>
            <person name="Koren S."/>
            <person name="Bechman K.B."/>
            <person name="Herman A."/>
            <person name="Abrahante J.E."/>
            <person name="Garbe J."/>
        </authorList>
    </citation>
    <scope>NUCLEOTIDE SEQUENCE</scope>
    <source>
        <strain evidence="1">Duluth1</strain>
        <tissue evidence="1">Whole animal</tissue>
    </source>
</reference>
<dbReference type="AlphaFoldDB" id="A0A9D4JY80"/>
<gene>
    <name evidence="1" type="ORF">DPMN_130214</name>
</gene>
<dbReference type="Proteomes" id="UP000828390">
    <property type="component" value="Unassembled WGS sequence"/>
</dbReference>
<protein>
    <submittedName>
        <fullName evidence="1">Uncharacterized protein</fullName>
    </submittedName>
</protein>
<keyword evidence="2" id="KW-1185">Reference proteome</keyword>
<accession>A0A9D4JY80</accession>
<sequence>MCQITPSEVAVVGEVDIEEVNIAEDYTHEVQFLLVNQRRFVKGAKIKFQHRCYGIAHYKKDL</sequence>
<reference evidence="1" key="1">
    <citation type="journal article" date="2019" name="bioRxiv">
        <title>The Genome of the Zebra Mussel, Dreissena polymorpha: A Resource for Invasive Species Research.</title>
        <authorList>
            <person name="McCartney M.A."/>
            <person name="Auch B."/>
            <person name="Kono T."/>
            <person name="Mallez S."/>
            <person name="Zhang Y."/>
            <person name="Obille A."/>
            <person name="Becker A."/>
            <person name="Abrahante J.E."/>
            <person name="Garbe J."/>
            <person name="Badalamenti J.P."/>
            <person name="Herman A."/>
            <person name="Mangelson H."/>
            <person name="Liachko I."/>
            <person name="Sullivan S."/>
            <person name="Sone E.D."/>
            <person name="Koren S."/>
            <person name="Silverstein K.A.T."/>
            <person name="Beckman K.B."/>
            <person name="Gohl D.M."/>
        </authorList>
    </citation>
    <scope>NUCLEOTIDE SEQUENCE</scope>
    <source>
        <strain evidence="1">Duluth1</strain>
        <tissue evidence="1">Whole animal</tissue>
    </source>
</reference>
<name>A0A9D4JY80_DREPO</name>
<comment type="caution">
    <text evidence="1">The sequence shown here is derived from an EMBL/GenBank/DDBJ whole genome shotgun (WGS) entry which is preliminary data.</text>
</comment>
<proteinExistence type="predicted"/>